<evidence type="ECO:0000313" key="2">
    <source>
        <dbReference type="EMBL" id="OAQ22408.1"/>
    </source>
</evidence>
<accession>A0A197JBK9</accession>
<sequence length="163" mass="18693">MHRISYRQHALALCLMILTPCQTYCEENCLAFAITPPSSFHHSHPSTATSSSLPRLFQHSLLYPTSLFSSPTTLIDVLLCHGHCLSWSTPTGSQMNSHVAWANDFRVLDGLREEHVSFASFVKYFKLKDKDKAMTYYDNLLKSDRIKKTRRESLWILVWILSG</sequence>
<dbReference type="OrthoDB" id="2417936at2759"/>
<reference evidence="2 3" key="1">
    <citation type="submission" date="2016-05" db="EMBL/GenBank/DDBJ databases">
        <title>Genome sequencing reveals origins of a unique bacterial endosymbiosis in the earliest lineages of terrestrial Fungi.</title>
        <authorList>
            <consortium name="DOE Joint Genome Institute"/>
            <person name="Uehling J."/>
            <person name="Gryganskyi A."/>
            <person name="Hameed K."/>
            <person name="Tschaplinski T."/>
            <person name="Misztal P."/>
            <person name="Wu S."/>
            <person name="Desiro A."/>
            <person name="Vande Pol N."/>
            <person name="Du Z.-Y."/>
            <person name="Zienkiewicz A."/>
            <person name="Zienkiewicz K."/>
            <person name="Morin E."/>
            <person name="Tisserant E."/>
            <person name="Splivallo R."/>
            <person name="Hainaut M."/>
            <person name="Henrissat B."/>
            <person name="Ohm R."/>
            <person name="Kuo A."/>
            <person name="Yan J."/>
            <person name="Lipzen A."/>
            <person name="Nolan M."/>
            <person name="Labutti K."/>
            <person name="Barry K."/>
            <person name="Goldstein A."/>
            <person name="Labbe J."/>
            <person name="Schadt C."/>
            <person name="Tuskan G."/>
            <person name="Grigoriev I."/>
            <person name="Martin F."/>
            <person name="Vilgalys R."/>
            <person name="Bonito G."/>
        </authorList>
    </citation>
    <scope>NUCLEOTIDE SEQUENCE [LARGE SCALE GENOMIC DNA]</scope>
    <source>
        <strain evidence="2 3">AG-77</strain>
    </source>
</reference>
<evidence type="ECO:0000256" key="1">
    <source>
        <dbReference type="SAM" id="SignalP"/>
    </source>
</evidence>
<feature type="signal peptide" evidence="1">
    <location>
        <begin position="1"/>
        <end position="25"/>
    </location>
</feature>
<name>A0A197JBK9_9FUNG</name>
<dbReference type="EMBL" id="KV442169">
    <property type="protein sequence ID" value="OAQ22408.1"/>
    <property type="molecule type" value="Genomic_DNA"/>
</dbReference>
<keyword evidence="1" id="KW-0732">Signal</keyword>
<feature type="chain" id="PRO_5008275770" evidence="1">
    <location>
        <begin position="26"/>
        <end position="163"/>
    </location>
</feature>
<keyword evidence="3" id="KW-1185">Reference proteome</keyword>
<evidence type="ECO:0000313" key="3">
    <source>
        <dbReference type="Proteomes" id="UP000078512"/>
    </source>
</evidence>
<protein>
    <submittedName>
        <fullName evidence="2">Uncharacterized protein</fullName>
    </submittedName>
</protein>
<organism evidence="2 3">
    <name type="scientific">Linnemannia elongata AG-77</name>
    <dbReference type="NCBI Taxonomy" id="1314771"/>
    <lineage>
        <taxon>Eukaryota</taxon>
        <taxon>Fungi</taxon>
        <taxon>Fungi incertae sedis</taxon>
        <taxon>Mucoromycota</taxon>
        <taxon>Mortierellomycotina</taxon>
        <taxon>Mortierellomycetes</taxon>
        <taxon>Mortierellales</taxon>
        <taxon>Mortierellaceae</taxon>
        <taxon>Linnemannia</taxon>
    </lineage>
</organism>
<proteinExistence type="predicted"/>
<dbReference type="AlphaFoldDB" id="A0A197JBK9"/>
<dbReference type="Proteomes" id="UP000078512">
    <property type="component" value="Unassembled WGS sequence"/>
</dbReference>
<gene>
    <name evidence="2" type="ORF">K457DRAFT_316489</name>
</gene>